<gene>
    <name evidence="2" type="ORF">GCM10023191_009320</name>
</gene>
<comment type="caution">
    <text evidence="2">The sequence shown here is derived from an EMBL/GenBank/DDBJ whole genome shotgun (WGS) entry which is preliminary data.</text>
</comment>
<dbReference type="Proteomes" id="UP001500503">
    <property type="component" value="Unassembled WGS sequence"/>
</dbReference>
<dbReference type="EMBL" id="BAABHF010000009">
    <property type="protein sequence ID" value="GAA4485157.1"/>
    <property type="molecule type" value="Genomic_DNA"/>
</dbReference>
<proteinExistence type="predicted"/>
<dbReference type="Gene3D" id="1.10.443.10">
    <property type="entry name" value="Intergrase catalytic core"/>
    <property type="match status" value="1"/>
</dbReference>
<evidence type="ECO:0000256" key="1">
    <source>
        <dbReference type="SAM" id="MobiDB-lite"/>
    </source>
</evidence>
<accession>A0ABP8PE87</accession>
<keyword evidence="3" id="KW-1185">Reference proteome</keyword>
<feature type="compositionally biased region" description="Basic and acidic residues" evidence="1">
    <location>
        <begin position="138"/>
        <end position="152"/>
    </location>
</feature>
<protein>
    <recommendedName>
        <fullName evidence="4">Integrase</fullName>
    </recommendedName>
</protein>
<organism evidence="2 3">
    <name type="scientific">Actinoallomurus oryzae</name>
    <dbReference type="NCBI Taxonomy" id="502180"/>
    <lineage>
        <taxon>Bacteria</taxon>
        <taxon>Bacillati</taxon>
        <taxon>Actinomycetota</taxon>
        <taxon>Actinomycetes</taxon>
        <taxon>Streptosporangiales</taxon>
        <taxon>Thermomonosporaceae</taxon>
        <taxon>Actinoallomurus</taxon>
    </lineage>
</organism>
<feature type="compositionally biased region" description="Low complexity" evidence="1">
    <location>
        <begin position="170"/>
        <end position="183"/>
    </location>
</feature>
<evidence type="ECO:0008006" key="4">
    <source>
        <dbReference type="Google" id="ProtNLM"/>
    </source>
</evidence>
<evidence type="ECO:0000313" key="3">
    <source>
        <dbReference type="Proteomes" id="UP001500503"/>
    </source>
</evidence>
<dbReference type="InterPro" id="IPR013762">
    <property type="entry name" value="Integrase-like_cat_sf"/>
</dbReference>
<feature type="region of interest" description="Disordered" evidence="1">
    <location>
        <begin position="138"/>
        <end position="210"/>
    </location>
</feature>
<name>A0ABP8PE87_9ACTN</name>
<feature type="compositionally biased region" description="Basic and acidic residues" evidence="1">
    <location>
        <begin position="184"/>
        <end position="194"/>
    </location>
</feature>
<evidence type="ECO:0000313" key="2">
    <source>
        <dbReference type="EMBL" id="GAA4485157.1"/>
    </source>
</evidence>
<reference evidence="3" key="1">
    <citation type="journal article" date="2019" name="Int. J. Syst. Evol. Microbiol.">
        <title>The Global Catalogue of Microorganisms (GCM) 10K type strain sequencing project: providing services to taxonomists for standard genome sequencing and annotation.</title>
        <authorList>
            <consortium name="The Broad Institute Genomics Platform"/>
            <consortium name="The Broad Institute Genome Sequencing Center for Infectious Disease"/>
            <person name="Wu L."/>
            <person name="Ma J."/>
        </authorList>
    </citation>
    <scope>NUCLEOTIDE SEQUENCE [LARGE SCALE GENOMIC DNA]</scope>
    <source>
        <strain evidence="3">JCM 17933</strain>
    </source>
</reference>
<sequence length="210" mass="23508">MTTPRRCRSFGATQCPERREPTAFQRHDITRRVHPLCLRPTKLTIVDLDKLWKAKREAGYSANSVRIMRTVLRKALPETKIAAGPLWQDHGLIFTSEVGTPMDPDNFSHTFSKLCQKPGLGHWHPPRTTPLRRLADARPEHAAARGLRDPRPRQHHHHASGGDIHEPGSVRVVTPVAPGVAPTTHEKGPSHDCEGPLTWAQPEGFEPPTF</sequence>